<name>A0AC60QH26_IXOPE</name>
<evidence type="ECO:0000313" key="2">
    <source>
        <dbReference type="Proteomes" id="UP000805193"/>
    </source>
</evidence>
<reference evidence="1 2" key="1">
    <citation type="journal article" date="2020" name="Cell">
        <title>Large-Scale Comparative Analyses of Tick Genomes Elucidate Their Genetic Diversity and Vector Capacities.</title>
        <authorList>
            <consortium name="Tick Genome and Microbiome Consortium (TIGMIC)"/>
            <person name="Jia N."/>
            <person name="Wang J."/>
            <person name="Shi W."/>
            <person name="Du L."/>
            <person name="Sun Y."/>
            <person name="Zhan W."/>
            <person name="Jiang J.F."/>
            <person name="Wang Q."/>
            <person name="Zhang B."/>
            <person name="Ji P."/>
            <person name="Bell-Sakyi L."/>
            <person name="Cui X.M."/>
            <person name="Yuan T.T."/>
            <person name="Jiang B.G."/>
            <person name="Yang W.F."/>
            <person name="Lam T.T."/>
            <person name="Chang Q.C."/>
            <person name="Ding S.J."/>
            <person name="Wang X.J."/>
            <person name="Zhu J.G."/>
            <person name="Ruan X.D."/>
            <person name="Zhao L."/>
            <person name="Wei J.T."/>
            <person name="Ye R.Z."/>
            <person name="Que T.C."/>
            <person name="Du C.H."/>
            <person name="Zhou Y.H."/>
            <person name="Cheng J.X."/>
            <person name="Dai P.F."/>
            <person name="Guo W.B."/>
            <person name="Han X.H."/>
            <person name="Huang E.J."/>
            <person name="Li L.F."/>
            <person name="Wei W."/>
            <person name="Gao Y.C."/>
            <person name="Liu J.Z."/>
            <person name="Shao H.Z."/>
            <person name="Wang X."/>
            <person name="Wang C.C."/>
            <person name="Yang T.C."/>
            <person name="Huo Q.B."/>
            <person name="Li W."/>
            <person name="Chen H.Y."/>
            <person name="Chen S.E."/>
            <person name="Zhou L.G."/>
            <person name="Ni X.B."/>
            <person name="Tian J.H."/>
            <person name="Sheng Y."/>
            <person name="Liu T."/>
            <person name="Pan Y.S."/>
            <person name="Xia L.Y."/>
            <person name="Li J."/>
            <person name="Zhao F."/>
            <person name="Cao W.C."/>
        </authorList>
    </citation>
    <scope>NUCLEOTIDE SEQUENCE [LARGE SCALE GENOMIC DNA]</scope>
    <source>
        <strain evidence="1">Iper-2018</strain>
    </source>
</reference>
<accession>A0AC60QH26</accession>
<dbReference type="Proteomes" id="UP000805193">
    <property type="component" value="Unassembled WGS sequence"/>
</dbReference>
<comment type="caution">
    <text evidence="1">The sequence shown here is derived from an EMBL/GenBank/DDBJ whole genome shotgun (WGS) entry which is preliminary data.</text>
</comment>
<keyword evidence="2" id="KW-1185">Reference proteome</keyword>
<protein>
    <submittedName>
        <fullName evidence="1">Uncharacterized protein</fullName>
    </submittedName>
</protein>
<evidence type="ECO:0000313" key="1">
    <source>
        <dbReference type="EMBL" id="KAG0433532.1"/>
    </source>
</evidence>
<proteinExistence type="predicted"/>
<dbReference type="EMBL" id="JABSTQ010009050">
    <property type="protein sequence ID" value="KAG0433532.1"/>
    <property type="molecule type" value="Genomic_DNA"/>
</dbReference>
<gene>
    <name evidence="1" type="ORF">HPB47_019837</name>
</gene>
<sequence>MARVKALENTLQQGYDDSDVTYVDAASADRGRMTLSVTNRSGQILTAGSMYTSNSALAKEAAIALALTLSTTKVIVSDSQIAIRQYMRGHISDKALKIATGHRLIDHPVRILWSPAHASLPGNENVHSAARVLTHRASTPSEQSTFASWNHDNLYTFKGVLDHYRAERRAYPEFTALSARKNPPSSVKSRRRPSSTRRSCTRGTQIAMTRLAGTVARSPHSTIYSGGARSCFFIRRIRSSLSKPGNQAPGNPSGGILTPRLRKF</sequence>
<organism evidence="1 2">
    <name type="scientific">Ixodes persulcatus</name>
    <name type="common">Taiga tick</name>
    <dbReference type="NCBI Taxonomy" id="34615"/>
    <lineage>
        <taxon>Eukaryota</taxon>
        <taxon>Metazoa</taxon>
        <taxon>Ecdysozoa</taxon>
        <taxon>Arthropoda</taxon>
        <taxon>Chelicerata</taxon>
        <taxon>Arachnida</taxon>
        <taxon>Acari</taxon>
        <taxon>Parasitiformes</taxon>
        <taxon>Ixodida</taxon>
        <taxon>Ixodoidea</taxon>
        <taxon>Ixodidae</taxon>
        <taxon>Ixodinae</taxon>
        <taxon>Ixodes</taxon>
    </lineage>
</organism>